<dbReference type="SUPFAM" id="SSF69593">
    <property type="entry name" value="Glycerol-3-phosphate (1)-acyltransferase"/>
    <property type="match status" value="1"/>
</dbReference>
<name>A0A974WIB6_9BACT</name>
<dbReference type="KEGG" id="fuv:JR347_09645"/>
<evidence type="ECO:0000256" key="8">
    <source>
        <dbReference type="ARBA" id="ARBA00023315"/>
    </source>
</evidence>
<feature type="transmembrane region" description="Helical" evidence="10">
    <location>
        <begin position="12"/>
        <end position="39"/>
    </location>
</feature>
<accession>A0A974WIB6</accession>
<evidence type="ECO:0000313" key="13">
    <source>
        <dbReference type="Proteomes" id="UP000662783"/>
    </source>
</evidence>
<dbReference type="InterPro" id="IPR002123">
    <property type="entry name" value="Plipid/glycerol_acylTrfase"/>
</dbReference>
<sequence>MNIIKTIFLKLYMIWVLIVFTTFMLILLPLIVLPILIHVRVGMGTFYGLKIWSRIFSILNFIPYKIIGKKNVNPKASYIYTCNHTSFLDAPGIALAIPNQFRPLAKKELLKIPVFGLIVRVVTVVVDRSSQESRKASLQKLKDIIKKGVSILIFPEGTQNRTDQLLQPFYSGAFRTAIETGTPIMPMVVIGAGKLMPPGTMKVKPGKIKVVFGEAIPVDGYTMNEVNDLKDHTFKAMESLLVQYSNDH</sequence>
<dbReference type="GO" id="GO:0016020">
    <property type="term" value="C:membrane"/>
    <property type="evidence" value="ECO:0007669"/>
    <property type="project" value="InterPro"/>
</dbReference>
<comment type="catalytic activity">
    <reaction evidence="1 9">
        <text>a 1-acyl-sn-glycero-3-phosphate + an acyl-CoA = a 1,2-diacyl-sn-glycero-3-phosphate + CoA</text>
        <dbReference type="Rhea" id="RHEA:19709"/>
        <dbReference type="ChEBI" id="CHEBI:57287"/>
        <dbReference type="ChEBI" id="CHEBI:57970"/>
        <dbReference type="ChEBI" id="CHEBI:58342"/>
        <dbReference type="ChEBI" id="CHEBI:58608"/>
        <dbReference type="EC" id="2.3.1.51"/>
    </reaction>
</comment>
<keyword evidence="8 9" id="KW-0012">Acyltransferase</keyword>
<evidence type="ECO:0000256" key="3">
    <source>
        <dbReference type="ARBA" id="ARBA00005189"/>
    </source>
</evidence>
<dbReference type="PANTHER" id="PTHR10434">
    <property type="entry name" value="1-ACYL-SN-GLYCEROL-3-PHOSPHATE ACYLTRANSFERASE"/>
    <property type="match status" value="1"/>
</dbReference>
<dbReference type="AlphaFoldDB" id="A0A974WIB6"/>
<comment type="domain">
    <text evidence="9">The HXXXXD motif is essential for acyltransferase activity and may constitute the binding site for the phosphate moiety of the glycerol-3-phosphate.</text>
</comment>
<keyword evidence="10" id="KW-0472">Membrane</keyword>
<keyword evidence="9" id="KW-0443">Lipid metabolism</keyword>
<evidence type="ECO:0000256" key="7">
    <source>
        <dbReference type="ARBA" id="ARBA00022679"/>
    </source>
</evidence>
<proteinExistence type="inferred from homology"/>
<keyword evidence="7 9" id="KW-0808">Transferase</keyword>
<keyword evidence="9" id="KW-1208">Phospholipid metabolism</keyword>
<dbReference type="CDD" id="cd07989">
    <property type="entry name" value="LPLAT_AGPAT-like"/>
    <property type="match status" value="1"/>
</dbReference>
<evidence type="ECO:0000256" key="9">
    <source>
        <dbReference type="RuleBase" id="RU361267"/>
    </source>
</evidence>
<reference evidence="12" key="1">
    <citation type="submission" date="2021-02" db="EMBL/GenBank/DDBJ databases">
        <title>Fulvivirga sp. S481 isolated from sea water.</title>
        <authorList>
            <person name="Bae S.S."/>
            <person name="Baek K."/>
        </authorList>
    </citation>
    <scope>NUCLEOTIDE SEQUENCE</scope>
    <source>
        <strain evidence="12">S481</strain>
    </source>
</reference>
<dbReference type="RefSeq" id="WP_205720396.1">
    <property type="nucleotide sequence ID" value="NZ_CP070608.1"/>
</dbReference>
<keyword evidence="13" id="KW-1185">Reference proteome</keyword>
<evidence type="ECO:0000256" key="2">
    <source>
        <dbReference type="ARBA" id="ARBA00004728"/>
    </source>
</evidence>
<evidence type="ECO:0000259" key="11">
    <source>
        <dbReference type="SMART" id="SM00563"/>
    </source>
</evidence>
<dbReference type="InterPro" id="IPR004552">
    <property type="entry name" value="AGP_acyltrans"/>
</dbReference>
<evidence type="ECO:0000256" key="1">
    <source>
        <dbReference type="ARBA" id="ARBA00001141"/>
    </source>
</evidence>
<dbReference type="SMART" id="SM00563">
    <property type="entry name" value="PlsC"/>
    <property type="match status" value="1"/>
</dbReference>
<protein>
    <recommendedName>
        <fullName evidence="6 9">1-acyl-sn-glycerol-3-phosphate acyltransferase</fullName>
        <ecNumber evidence="5 9">2.3.1.51</ecNumber>
    </recommendedName>
</protein>
<organism evidence="12 13">
    <name type="scientific">Fulvivirga lutea</name>
    <dbReference type="NCBI Taxonomy" id="2810512"/>
    <lineage>
        <taxon>Bacteria</taxon>
        <taxon>Pseudomonadati</taxon>
        <taxon>Bacteroidota</taxon>
        <taxon>Cytophagia</taxon>
        <taxon>Cytophagales</taxon>
        <taxon>Fulvivirgaceae</taxon>
        <taxon>Fulvivirga</taxon>
    </lineage>
</organism>
<comment type="similarity">
    <text evidence="4 9">Belongs to the 1-acyl-sn-glycerol-3-phosphate acyltransferase family.</text>
</comment>
<evidence type="ECO:0000256" key="10">
    <source>
        <dbReference type="SAM" id="Phobius"/>
    </source>
</evidence>
<dbReference type="EC" id="2.3.1.51" evidence="5 9"/>
<evidence type="ECO:0000313" key="12">
    <source>
        <dbReference type="EMBL" id="QSE95883.1"/>
    </source>
</evidence>
<dbReference type="NCBIfam" id="TIGR00530">
    <property type="entry name" value="AGP_acyltrn"/>
    <property type="match status" value="1"/>
</dbReference>
<gene>
    <name evidence="12" type="ORF">JR347_09645</name>
</gene>
<dbReference type="EMBL" id="CP070608">
    <property type="protein sequence ID" value="QSE95883.1"/>
    <property type="molecule type" value="Genomic_DNA"/>
</dbReference>
<keyword evidence="10" id="KW-1133">Transmembrane helix</keyword>
<dbReference type="PANTHER" id="PTHR10434:SF11">
    <property type="entry name" value="1-ACYL-SN-GLYCEROL-3-PHOSPHATE ACYLTRANSFERASE"/>
    <property type="match status" value="1"/>
</dbReference>
<evidence type="ECO:0000256" key="4">
    <source>
        <dbReference type="ARBA" id="ARBA00008655"/>
    </source>
</evidence>
<dbReference type="GO" id="GO:0003841">
    <property type="term" value="F:1-acylglycerol-3-phosphate O-acyltransferase activity"/>
    <property type="evidence" value="ECO:0007669"/>
    <property type="project" value="UniProtKB-UniRule"/>
</dbReference>
<dbReference type="GO" id="GO:0006654">
    <property type="term" value="P:phosphatidic acid biosynthetic process"/>
    <property type="evidence" value="ECO:0007669"/>
    <property type="project" value="TreeGrafter"/>
</dbReference>
<dbReference type="Pfam" id="PF01553">
    <property type="entry name" value="Acyltransferase"/>
    <property type="match status" value="1"/>
</dbReference>
<comment type="pathway">
    <text evidence="3">Lipid metabolism.</text>
</comment>
<feature type="domain" description="Phospholipid/glycerol acyltransferase" evidence="11">
    <location>
        <begin position="78"/>
        <end position="192"/>
    </location>
</feature>
<dbReference type="Proteomes" id="UP000662783">
    <property type="component" value="Chromosome"/>
</dbReference>
<evidence type="ECO:0000256" key="6">
    <source>
        <dbReference type="ARBA" id="ARBA00016139"/>
    </source>
</evidence>
<evidence type="ECO:0000256" key="5">
    <source>
        <dbReference type="ARBA" id="ARBA00013211"/>
    </source>
</evidence>
<keyword evidence="9" id="KW-0444">Lipid biosynthesis</keyword>
<comment type="pathway">
    <text evidence="2">Phospholipid metabolism; CDP-diacylglycerol biosynthesis; CDP-diacylglycerol from sn-glycerol 3-phosphate: step 2/3.</text>
</comment>
<keyword evidence="9" id="KW-0594">Phospholipid biosynthesis</keyword>
<keyword evidence="10" id="KW-0812">Transmembrane</keyword>